<evidence type="ECO:0000259" key="8">
    <source>
        <dbReference type="PROSITE" id="PS50229"/>
    </source>
</evidence>
<feature type="transmembrane region" description="Helical" evidence="7">
    <location>
        <begin position="337"/>
        <end position="360"/>
    </location>
</feature>
<keyword evidence="5 7" id="KW-0472">Membrane</keyword>
<feature type="domain" description="WH1" evidence="8">
    <location>
        <begin position="506"/>
        <end position="617"/>
    </location>
</feature>
<dbReference type="SUPFAM" id="SSF103473">
    <property type="entry name" value="MFS general substrate transporter"/>
    <property type="match status" value="1"/>
</dbReference>
<dbReference type="Pfam" id="PF07690">
    <property type="entry name" value="MFS_1"/>
    <property type="match status" value="1"/>
</dbReference>
<dbReference type="PROSITE" id="PS50229">
    <property type="entry name" value="WH1"/>
    <property type="match status" value="1"/>
</dbReference>
<feature type="transmembrane region" description="Helical" evidence="7">
    <location>
        <begin position="54"/>
        <end position="79"/>
    </location>
</feature>
<feature type="transmembrane region" description="Helical" evidence="7">
    <location>
        <begin position="118"/>
        <end position="137"/>
    </location>
</feature>
<feature type="transmembrane region" description="Helical" evidence="7">
    <location>
        <begin position="446"/>
        <end position="469"/>
    </location>
</feature>
<feature type="region of interest" description="Disordered" evidence="6">
    <location>
        <begin position="705"/>
        <end position="1035"/>
    </location>
</feature>
<feature type="compositionally biased region" description="Pro residues" evidence="6">
    <location>
        <begin position="1012"/>
        <end position="1022"/>
    </location>
</feature>
<feature type="transmembrane region" description="Helical" evidence="7">
    <location>
        <begin position="293"/>
        <end position="317"/>
    </location>
</feature>
<feature type="compositionally biased region" description="Polar residues" evidence="6">
    <location>
        <begin position="855"/>
        <end position="867"/>
    </location>
</feature>
<dbReference type="GO" id="GO:0045010">
    <property type="term" value="P:actin nucleation"/>
    <property type="evidence" value="ECO:0007669"/>
    <property type="project" value="UniProtKB-ARBA"/>
</dbReference>
<dbReference type="InterPro" id="IPR011993">
    <property type="entry name" value="PH-like_dom_sf"/>
</dbReference>
<dbReference type="InterPro" id="IPR020846">
    <property type="entry name" value="MFS_dom"/>
</dbReference>
<feature type="transmembrane region" description="Helical" evidence="7">
    <location>
        <begin position="85"/>
        <end position="106"/>
    </location>
</feature>
<keyword evidence="12" id="KW-1185">Reference proteome</keyword>
<dbReference type="SMART" id="SM00461">
    <property type="entry name" value="WH1"/>
    <property type="match status" value="1"/>
</dbReference>
<name>A0A9W4TTB2_9ASCO</name>
<accession>A0A9W4TTB2</accession>
<dbReference type="InterPro" id="IPR033927">
    <property type="entry name" value="WASPfam_EVH1"/>
</dbReference>
<dbReference type="GO" id="GO:0022857">
    <property type="term" value="F:transmembrane transporter activity"/>
    <property type="evidence" value="ECO:0007669"/>
    <property type="project" value="InterPro"/>
</dbReference>
<sequence>MTVDLVPGTVHLVDVLGNLNVEKEGSGDIILHPQPSSNPNDPLRWSKTKRNLQFALVWFWGFMVAASTNFSGPLFDIWINELNTTLNQLGISIALGFLFLGVGVAIVNPTGLKLGKQFVYNCCTIIMIIASIIGSQAKDINLIYVFKILVGFAASPVDSLVEITSTDLYFQHERSTAFSLLILALYGGCDLGPVAAGYIAENAGWKWCFWVQVIIYAALLVIQVFVMEDTTFRRDFEKDDKLEKSIEDKGGFIIEESCTIIEYEESSWLEKRNWVHTSENDERHWTTIFIRPIFLITFPSTIYAAVVYGSQMMWLSFISNTQSAIYTAEPYYFSTKLTGLTNLGAFLGSVIGMFYGGNFVDYFAVKMARRNNGILEPEHRLYTMIVPTVLNAAGLLAYGLGSYYKAHWAISVVIGQGLLGFAMSSSAAICLTYAVECYHKLTSESLVLILFIRNMFGMGFSFAISPWIARNGLQLTTWIMFMLSIVINGFFIVFIIYDKEKIKRVIPKASNKIIDATVARLYIAYPDPTKWIYTGLSGAIVLVDDLVGHTFFLKLVDIIGHRGVLWDQELYINFDYHQDRKFFHTFEIEDCLVGLLFEDTSDATHFYKRVTNKQKYGSNATVKNKNAIKLKERAVEKSHAPGPRGEFIDSNTGQRQRRYKGVLYYDDVPPPEWRGLYSELEAAGITEDMIAENREFIKDYIAKQPNHPLKGLEPPIPRNYHKPESKPSIKKTKAPPPPPPPTDSVQSSMQSSVQSPVQSPAYSDSPEPEVSTPEEPKNEPKNEPFKPKFRLPPADAFAPIPTNKPLPTPQQQTSSPQQNHPQNQQPQQNYQQNSRPIPQPPSSNNVHNAPPAFNYSHQQPPSSSNVHNAPPAFNYSHQQPPAPPMRGNPPPPPPRGQQTQQQPFQQQQPPQFQQHPSLPPRNNQSGPPPPPPRASRGGAPPAPPPRANRPSHQSLPQVSSPPPPPRNIQPNSHPVAPPLPQQNQQPPPPPPLPQQNQQPPVAPQLPQQSSSMPPPPPPPPMPSNDNGTFVEATGNAGRDALLASIRGSGLGSLKKTNNLQEQENRIKPNVAGTTSTASNSSAPPDNGNNASLADALASALNKRKGKVRQSDDEDDEEW</sequence>
<feature type="compositionally biased region" description="Low complexity" evidence="6">
    <location>
        <begin position="809"/>
        <end position="834"/>
    </location>
</feature>
<dbReference type="EMBL" id="CANTUO010000001">
    <property type="protein sequence ID" value="CAI5756203.1"/>
    <property type="molecule type" value="Genomic_DNA"/>
</dbReference>
<evidence type="ECO:0000256" key="2">
    <source>
        <dbReference type="ARBA" id="ARBA00022553"/>
    </source>
</evidence>
<dbReference type="Proteomes" id="UP001152885">
    <property type="component" value="Unassembled WGS sequence"/>
</dbReference>
<keyword evidence="3 7" id="KW-0812">Transmembrane</keyword>
<evidence type="ECO:0000256" key="4">
    <source>
        <dbReference type="ARBA" id="ARBA00022989"/>
    </source>
</evidence>
<dbReference type="GO" id="GO:0005886">
    <property type="term" value="C:plasma membrane"/>
    <property type="evidence" value="ECO:0007669"/>
    <property type="project" value="TreeGrafter"/>
</dbReference>
<feature type="compositionally biased region" description="Low complexity" evidence="6">
    <location>
        <begin position="994"/>
        <end position="1011"/>
    </location>
</feature>
<feature type="transmembrane region" description="Helical" evidence="7">
    <location>
        <begin position="204"/>
        <end position="226"/>
    </location>
</feature>
<reference evidence="11" key="1">
    <citation type="submission" date="2022-12" db="EMBL/GenBank/DDBJ databases">
        <authorList>
            <person name="Brejova B."/>
        </authorList>
    </citation>
    <scope>NUCLEOTIDE SEQUENCE</scope>
</reference>
<evidence type="ECO:0000256" key="5">
    <source>
        <dbReference type="ARBA" id="ARBA00023136"/>
    </source>
</evidence>
<dbReference type="GO" id="GO:0000324">
    <property type="term" value="C:fungal-type vacuole"/>
    <property type="evidence" value="ECO:0007669"/>
    <property type="project" value="TreeGrafter"/>
</dbReference>
<feature type="domain" description="WH2" evidence="10">
    <location>
        <begin position="1037"/>
        <end position="1056"/>
    </location>
</feature>
<comment type="caution">
    <text evidence="11">The sequence shown here is derived from an EMBL/GenBank/DDBJ whole genome shotgun (WGS) entry which is preliminary data.</text>
</comment>
<evidence type="ECO:0000256" key="7">
    <source>
        <dbReference type="SAM" id="Phobius"/>
    </source>
</evidence>
<dbReference type="GO" id="GO:0003779">
    <property type="term" value="F:actin binding"/>
    <property type="evidence" value="ECO:0007669"/>
    <property type="project" value="InterPro"/>
</dbReference>
<feature type="compositionally biased region" description="Low complexity" evidence="6">
    <location>
        <begin position="948"/>
        <end position="958"/>
    </location>
</feature>
<evidence type="ECO:0000313" key="12">
    <source>
        <dbReference type="Proteomes" id="UP001152885"/>
    </source>
</evidence>
<dbReference type="OrthoDB" id="5215911at2759"/>
<feature type="compositionally biased region" description="Low complexity" evidence="6">
    <location>
        <begin position="896"/>
        <end position="925"/>
    </location>
</feature>
<dbReference type="PANTHER" id="PTHR23502">
    <property type="entry name" value="MAJOR FACILITATOR SUPERFAMILY"/>
    <property type="match status" value="1"/>
</dbReference>
<feature type="transmembrane region" description="Helical" evidence="7">
    <location>
        <begin position="406"/>
        <end position="434"/>
    </location>
</feature>
<dbReference type="SUPFAM" id="SSF50729">
    <property type="entry name" value="PH domain-like"/>
    <property type="match status" value="1"/>
</dbReference>
<dbReference type="GO" id="GO:0030479">
    <property type="term" value="C:actin cortical patch"/>
    <property type="evidence" value="ECO:0007669"/>
    <property type="project" value="UniProtKB-ARBA"/>
</dbReference>
<proteinExistence type="predicted"/>
<feature type="domain" description="Major facilitator superfamily (MFS) profile" evidence="9">
    <location>
        <begin position="53"/>
        <end position="500"/>
    </location>
</feature>
<keyword evidence="2" id="KW-0597">Phosphoprotein</keyword>
<evidence type="ECO:0000313" key="11">
    <source>
        <dbReference type="EMBL" id="CAI5756203.1"/>
    </source>
</evidence>
<dbReference type="InterPro" id="IPR000697">
    <property type="entry name" value="WH1/EVH1_dom"/>
</dbReference>
<feature type="region of interest" description="Disordered" evidence="6">
    <location>
        <begin position="633"/>
        <end position="653"/>
    </location>
</feature>
<feature type="compositionally biased region" description="Low complexity" evidence="6">
    <location>
        <begin position="1071"/>
        <end position="1100"/>
    </location>
</feature>
<comment type="subcellular location">
    <subcellularLocation>
        <location evidence="1">Membrane</location>
        <topology evidence="1">Multi-pass membrane protein</topology>
    </subcellularLocation>
</comment>
<protein>
    <recommendedName>
        <fullName evidence="13">Major facilitator superfamily (MFS) profile domain-containing protein</fullName>
    </recommendedName>
</protein>
<dbReference type="PROSITE" id="PS50850">
    <property type="entry name" value="MFS"/>
    <property type="match status" value="1"/>
</dbReference>
<gene>
    <name evidence="11" type="ORF">CANVERA_P0720</name>
</gene>
<feature type="compositionally biased region" description="Basic and acidic residues" evidence="6">
    <location>
        <begin position="774"/>
        <end position="786"/>
    </location>
</feature>
<feature type="region of interest" description="Disordered" evidence="6">
    <location>
        <begin position="1048"/>
        <end position="1118"/>
    </location>
</feature>
<dbReference type="PROSITE" id="PS51082">
    <property type="entry name" value="WH2"/>
    <property type="match status" value="1"/>
</dbReference>
<evidence type="ECO:0008006" key="13">
    <source>
        <dbReference type="Google" id="ProtNLM"/>
    </source>
</evidence>
<evidence type="ECO:0000256" key="1">
    <source>
        <dbReference type="ARBA" id="ARBA00004141"/>
    </source>
</evidence>
<organism evidence="11 12">
    <name type="scientific">Candida verbasci</name>
    <dbReference type="NCBI Taxonomy" id="1227364"/>
    <lineage>
        <taxon>Eukaryota</taxon>
        <taxon>Fungi</taxon>
        <taxon>Dikarya</taxon>
        <taxon>Ascomycota</taxon>
        <taxon>Saccharomycotina</taxon>
        <taxon>Pichiomycetes</taxon>
        <taxon>Debaryomycetaceae</taxon>
        <taxon>Candida/Lodderomyces clade</taxon>
        <taxon>Candida</taxon>
    </lineage>
</organism>
<dbReference type="Pfam" id="PF00568">
    <property type="entry name" value="WH1"/>
    <property type="match status" value="1"/>
</dbReference>
<dbReference type="FunFam" id="2.30.29.30:FF:000281">
    <property type="entry name" value="Actin associated protein"/>
    <property type="match status" value="1"/>
</dbReference>
<feature type="transmembrane region" description="Helical" evidence="7">
    <location>
        <begin position="475"/>
        <end position="497"/>
    </location>
</feature>
<keyword evidence="4 7" id="KW-1133">Transmembrane helix</keyword>
<dbReference type="Gene3D" id="1.20.1250.20">
    <property type="entry name" value="MFS general substrate transporter like domains"/>
    <property type="match status" value="1"/>
</dbReference>
<feature type="transmembrane region" description="Helical" evidence="7">
    <location>
        <begin position="177"/>
        <end position="198"/>
    </location>
</feature>
<dbReference type="Gene3D" id="2.30.29.30">
    <property type="entry name" value="Pleckstrin-homology domain (PH domain)/Phosphotyrosine-binding domain (PTB)"/>
    <property type="match status" value="1"/>
</dbReference>
<feature type="transmembrane region" description="Helical" evidence="7">
    <location>
        <begin position="381"/>
        <end position="400"/>
    </location>
</feature>
<feature type="compositionally biased region" description="Pro residues" evidence="6">
    <location>
        <begin position="880"/>
        <end position="895"/>
    </location>
</feature>
<evidence type="ECO:0000256" key="3">
    <source>
        <dbReference type="ARBA" id="ARBA00022692"/>
    </source>
</evidence>
<dbReference type="InterPro" id="IPR036259">
    <property type="entry name" value="MFS_trans_sf"/>
</dbReference>
<feature type="compositionally biased region" description="Low complexity" evidence="6">
    <location>
        <begin position="744"/>
        <end position="773"/>
    </location>
</feature>
<dbReference type="AlphaFoldDB" id="A0A9W4TTB2"/>
<dbReference type="CDD" id="cd01205">
    <property type="entry name" value="EVH1_WASP-like"/>
    <property type="match status" value="1"/>
</dbReference>
<feature type="compositionally biased region" description="Pro residues" evidence="6">
    <location>
        <begin position="975"/>
        <end position="993"/>
    </location>
</feature>
<dbReference type="PANTHER" id="PTHR23502:SF34">
    <property type="entry name" value="PROTEIN HOL1"/>
    <property type="match status" value="1"/>
</dbReference>
<feature type="transmembrane region" description="Helical" evidence="7">
    <location>
        <begin position="143"/>
        <end position="165"/>
    </location>
</feature>
<evidence type="ECO:0000259" key="9">
    <source>
        <dbReference type="PROSITE" id="PS50850"/>
    </source>
</evidence>
<evidence type="ECO:0000256" key="6">
    <source>
        <dbReference type="SAM" id="MobiDB-lite"/>
    </source>
</evidence>
<dbReference type="GO" id="GO:0071933">
    <property type="term" value="F:Arp2/3 complex binding"/>
    <property type="evidence" value="ECO:0007669"/>
    <property type="project" value="UniProtKB-ARBA"/>
</dbReference>
<evidence type="ECO:0000259" key="10">
    <source>
        <dbReference type="PROSITE" id="PS51082"/>
    </source>
</evidence>
<dbReference type="InterPro" id="IPR011701">
    <property type="entry name" value="MFS"/>
</dbReference>
<dbReference type="InterPro" id="IPR003124">
    <property type="entry name" value="WH2_dom"/>
</dbReference>